<dbReference type="FunFam" id="1.10.510.10:FF:000398">
    <property type="entry name" value="Calcium-dependent protein kinase 1"/>
    <property type="match status" value="1"/>
</dbReference>
<dbReference type="CDD" id="cd05117">
    <property type="entry name" value="STKc_CAMK"/>
    <property type="match status" value="1"/>
</dbReference>
<dbReference type="FunFam" id="1.10.238.10:FF:000299">
    <property type="entry name" value="Uncharacterized protein"/>
    <property type="match status" value="1"/>
</dbReference>
<evidence type="ECO:0000256" key="13">
    <source>
        <dbReference type="ARBA" id="ARBA00022741"/>
    </source>
</evidence>
<dbReference type="PROSITE" id="PS00018">
    <property type="entry name" value="EF_HAND_1"/>
    <property type="match status" value="3"/>
</dbReference>
<keyword evidence="17" id="KW-0282">Flagellum</keyword>
<evidence type="ECO:0000313" key="33">
    <source>
        <dbReference type="Proteomes" id="UP001162131"/>
    </source>
</evidence>
<keyword evidence="13 28" id="KW-0547">Nucleotide-binding</keyword>
<feature type="domain" description="Protein kinase" evidence="30">
    <location>
        <begin position="23"/>
        <end position="280"/>
    </location>
</feature>
<comment type="catalytic activity">
    <reaction evidence="25">
        <text>L-seryl-[protein] + ATP = O-phospho-L-seryl-[protein] + ADP + H(+)</text>
        <dbReference type="Rhea" id="RHEA:17989"/>
        <dbReference type="Rhea" id="RHEA-COMP:9863"/>
        <dbReference type="Rhea" id="RHEA-COMP:11604"/>
        <dbReference type="ChEBI" id="CHEBI:15378"/>
        <dbReference type="ChEBI" id="CHEBI:29999"/>
        <dbReference type="ChEBI" id="CHEBI:30616"/>
        <dbReference type="ChEBI" id="CHEBI:83421"/>
        <dbReference type="ChEBI" id="CHEBI:456216"/>
        <dbReference type="EC" id="2.7.11.1"/>
    </reaction>
</comment>
<keyword evidence="18" id="KW-0472">Membrane</keyword>
<dbReference type="InterPro" id="IPR017441">
    <property type="entry name" value="Protein_kinase_ATP_BS"/>
</dbReference>
<dbReference type="InterPro" id="IPR008271">
    <property type="entry name" value="Ser/Thr_kinase_AS"/>
</dbReference>
<evidence type="ECO:0000256" key="26">
    <source>
        <dbReference type="ARBA" id="ARBA00060437"/>
    </source>
</evidence>
<dbReference type="GO" id="GO:0005886">
    <property type="term" value="C:plasma membrane"/>
    <property type="evidence" value="ECO:0007669"/>
    <property type="project" value="UniProtKB-SubCell"/>
</dbReference>
<dbReference type="Pfam" id="PF13499">
    <property type="entry name" value="EF-hand_7"/>
    <property type="match status" value="2"/>
</dbReference>
<gene>
    <name evidence="32" type="ORF">BSTOLATCC_MIC29618</name>
</gene>
<dbReference type="GO" id="GO:0004674">
    <property type="term" value="F:protein serine/threonine kinase activity"/>
    <property type="evidence" value="ECO:0007669"/>
    <property type="project" value="UniProtKB-KW"/>
</dbReference>
<evidence type="ECO:0000313" key="32">
    <source>
        <dbReference type="EMBL" id="CAG9321704.1"/>
    </source>
</evidence>
<dbReference type="GO" id="GO:0005509">
    <property type="term" value="F:calcium ion binding"/>
    <property type="evidence" value="ECO:0007669"/>
    <property type="project" value="InterPro"/>
</dbReference>
<dbReference type="EC" id="2.7.11.1" evidence="5"/>
<feature type="binding site" evidence="28">
    <location>
        <position position="52"/>
    </location>
    <ligand>
        <name>ATP</name>
        <dbReference type="ChEBI" id="CHEBI:30616"/>
    </ligand>
</feature>
<comment type="cofactor">
    <cofactor evidence="1">
        <name>Mg(2+)</name>
        <dbReference type="ChEBI" id="CHEBI:18420"/>
    </cofactor>
</comment>
<evidence type="ECO:0000256" key="5">
    <source>
        <dbReference type="ARBA" id="ARBA00012513"/>
    </source>
</evidence>
<feature type="domain" description="EF-hand" evidence="31">
    <location>
        <begin position="400"/>
        <end position="434"/>
    </location>
</feature>
<evidence type="ECO:0000256" key="7">
    <source>
        <dbReference type="ARBA" id="ARBA00022511"/>
    </source>
</evidence>
<protein>
    <recommendedName>
        <fullName evidence="27">Calcium-dependent protein kinase 1</fullName>
        <ecNumber evidence="5">2.7.11.1</ecNumber>
    </recommendedName>
</protein>
<evidence type="ECO:0000256" key="14">
    <source>
        <dbReference type="ARBA" id="ARBA00022777"/>
    </source>
</evidence>
<dbReference type="InterPro" id="IPR011992">
    <property type="entry name" value="EF-hand-dom_pair"/>
</dbReference>
<evidence type="ECO:0000256" key="12">
    <source>
        <dbReference type="ARBA" id="ARBA00022737"/>
    </source>
</evidence>
<keyword evidence="21" id="KW-0966">Cell projection</keyword>
<keyword evidence="9" id="KW-0808">Transferase</keyword>
<evidence type="ECO:0000256" key="9">
    <source>
        <dbReference type="ARBA" id="ARBA00022679"/>
    </source>
</evidence>
<evidence type="ECO:0000256" key="23">
    <source>
        <dbReference type="ARBA" id="ARBA00024334"/>
    </source>
</evidence>
<evidence type="ECO:0000256" key="4">
    <source>
        <dbReference type="ARBA" id="ARBA00004425"/>
    </source>
</evidence>
<dbReference type="InterPro" id="IPR011009">
    <property type="entry name" value="Kinase-like_dom_sf"/>
</dbReference>
<keyword evidence="8 29" id="KW-0723">Serine/threonine-protein kinase</keyword>
<dbReference type="InterPro" id="IPR018247">
    <property type="entry name" value="EF_Hand_1_Ca_BS"/>
</dbReference>
<keyword evidence="33" id="KW-1185">Reference proteome</keyword>
<name>A0AAU9JJ11_9CILI</name>
<evidence type="ECO:0000256" key="18">
    <source>
        <dbReference type="ARBA" id="ARBA00022870"/>
    </source>
</evidence>
<dbReference type="Gene3D" id="3.30.200.20">
    <property type="entry name" value="Phosphorylase Kinase, domain 1"/>
    <property type="match status" value="1"/>
</dbReference>
<dbReference type="CDD" id="cd00051">
    <property type="entry name" value="EFh"/>
    <property type="match status" value="2"/>
</dbReference>
<comment type="subcellular location">
    <subcellularLocation>
        <location evidence="3">Cell membrane</location>
        <topology evidence="3">Lipid-anchor</topology>
        <orientation evidence="3">Cytoplasmic side</orientation>
    </subcellularLocation>
    <subcellularLocation>
        <location evidence="2">Cell projection</location>
        <location evidence="2">Cilium</location>
        <location evidence="2">Flagellum</location>
    </subcellularLocation>
    <subcellularLocation>
        <location evidence="4">Host cell membrane</location>
        <topology evidence="4">Lipid-anchor</topology>
    </subcellularLocation>
    <subcellularLocation>
        <location evidence="26">Parasitophorous vacuole membrane</location>
        <topology evidence="26">Lipid-anchor</topology>
    </subcellularLocation>
</comment>
<evidence type="ECO:0000256" key="3">
    <source>
        <dbReference type="ARBA" id="ARBA00004342"/>
    </source>
</evidence>
<evidence type="ECO:0000256" key="6">
    <source>
        <dbReference type="ARBA" id="ARBA00022475"/>
    </source>
</evidence>
<evidence type="ECO:0000256" key="20">
    <source>
        <dbReference type="ARBA" id="ARBA00023139"/>
    </source>
</evidence>
<dbReference type="SUPFAM" id="SSF56112">
    <property type="entry name" value="Protein kinase-like (PK-like)"/>
    <property type="match status" value="1"/>
</dbReference>
<keyword evidence="7" id="KW-1032">Host cell membrane</keyword>
<feature type="domain" description="EF-hand" evidence="31">
    <location>
        <begin position="364"/>
        <end position="399"/>
    </location>
</feature>
<evidence type="ECO:0000256" key="19">
    <source>
        <dbReference type="ARBA" id="ARBA00023069"/>
    </source>
</evidence>
<evidence type="ECO:0000256" key="17">
    <source>
        <dbReference type="ARBA" id="ARBA00022846"/>
    </source>
</evidence>
<dbReference type="GO" id="GO:0020002">
    <property type="term" value="C:host cell plasma membrane"/>
    <property type="evidence" value="ECO:0007669"/>
    <property type="project" value="UniProtKB-SubCell"/>
</dbReference>
<feature type="domain" description="EF-hand" evidence="31">
    <location>
        <begin position="435"/>
        <end position="468"/>
    </location>
</feature>
<dbReference type="SUPFAM" id="SSF47473">
    <property type="entry name" value="EF-hand"/>
    <property type="match status" value="1"/>
</dbReference>
<dbReference type="EMBL" id="CAJZBQ010000029">
    <property type="protein sequence ID" value="CAG9321704.1"/>
    <property type="molecule type" value="Genomic_DNA"/>
</dbReference>
<evidence type="ECO:0000256" key="1">
    <source>
        <dbReference type="ARBA" id="ARBA00001946"/>
    </source>
</evidence>
<evidence type="ECO:0000256" key="10">
    <source>
        <dbReference type="ARBA" id="ARBA00022707"/>
    </source>
</evidence>
<dbReference type="Pfam" id="PF00069">
    <property type="entry name" value="Pkinase"/>
    <property type="match status" value="1"/>
</dbReference>
<dbReference type="PROSITE" id="PS50011">
    <property type="entry name" value="PROTEIN_KINASE_DOM"/>
    <property type="match status" value="1"/>
</dbReference>
<keyword evidence="12" id="KW-0677">Repeat</keyword>
<evidence type="ECO:0000256" key="28">
    <source>
        <dbReference type="PROSITE-ProRule" id="PRU10141"/>
    </source>
</evidence>
<evidence type="ECO:0000256" key="29">
    <source>
        <dbReference type="RuleBase" id="RU000304"/>
    </source>
</evidence>
<keyword evidence="20" id="KW-0564">Palmitate</keyword>
<dbReference type="SMART" id="SM00220">
    <property type="entry name" value="S_TKc"/>
    <property type="match status" value="1"/>
</dbReference>
<dbReference type="GO" id="GO:0020005">
    <property type="term" value="C:symbiont-containing vacuole membrane"/>
    <property type="evidence" value="ECO:0007669"/>
    <property type="project" value="UniProtKB-SubCell"/>
</dbReference>
<dbReference type="InterPro" id="IPR050205">
    <property type="entry name" value="CDPK_Ser/Thr_kinases"/>
</dbReference>
<evidence type="ECO:0000256" key="21">
    <source>
        <dbReference type="ARBA" id="ARBA00023273"/>
    </source>
</evidence>
<feature type="domain" description="EF-hand" evidence="31">
    <location>
        <begin position="325"/>
        <end position="360"/>
    </location>
</feature>
<dbReference type="PROSITE" id="PS50222">
    <property type="entry name" value="EF_HAND_2"/>
    <property type="match status" value="4"/>
</dbReference>
<keyword evidence="10" id="KW-0519">Myristate</keyword>
<evidence type="ECO:0000256" key="11">
    <source>
        <dbReference type="ARBA" id="ARBA00022723"/>
    </source>
</evidence>
<comment type="catalytic activity">
    <reaction evidence="24">
        <text>L-threonyl-[protein] + ATP = O-phospho-L-threonyl-[protein] + ADP + H(+)</text>
        <dbReference type="Rhea" id="RHEA:46608"/>
        <dbReference type="Rhea" id="RHEA-COMP:11060"/>
        <dbReference type="Rhea" id="RHEA-COMP:11605"/>
        <dbReference type="ChEBI" id="CHEBI:15378"/>
        <dbReference type="ChEBI" id="CHEBI:30013"/>
        <dbReference type="ChEBI" id="CHEBI:30616"/>
        <dbReference type="ChEBI" id="CHEBI:61977"/>
        <dbReference type="ChEBI" id="CHEBI:456216"/>
        <dbReference type="EC" id="2.7.11.1"/>
    </reaction>
</comment>
<dbReference type="GO" id="GO:0031514">
    <property type="term" value="C:motile cilium"/>
    <property type="evidence" value="ECO:0007669"/>
    <property type="project" value="UniProtKB-SubCell"/>
</dbReference>
<keyword evidence="6" id="KW-1003">Cell membrane</keyword>
<dbReference type="Proteomes" id="UP001162131">
    <property type="component" value="Unassembled WGS sequence"/>
</dbReference>
<keyword evidence="15" id="KW-0106">Calcium</keyword>
<evidence type="ECO:0000256" key="8">
    <source>
        <dbReference type="ARBA" id="ARBA00022527"/>
    </source>
</evidence>
<dbReference type="AlphaFoldDB" id="A0AAU9JJ11"/>
<keyword evidence="22" id="KW-0449">Lipoprotein</keyword>
<keyword evidence="16 28" id="KW-0067">ATP-binding</keyword>
<keyword evidence="18" id="KW-1043">Host membrane</keyword>
<dbReference type="PANTHER" id="PTHR24349">
    <property type="entry name" value="SERINE/THREONINE-PROTEIN KINASE"/>
    <property type="match status" value="1"/>
</dbReference>
<keyword evidence="11" id="KW-0479">Metal-binding</keyword>
<comment type="similarity">
    <text evidence="23">Belongs to the protein kinase superfamily. Ser/Thr protein kinase family. CDPK subfamily.</text>
</comment>
<evidence type="ECO:0000256" key="22">
    <source>
        <dbReference type="ARBA" id="ARBA00023288"/>
    </source>
</evidence>
<accession>A0AAU9JJ11</accession>
<evidence type="ECO:0000256" key="25">
    <source>
        <dbReference type="ARBA" id="ARBA00048679"/>
    </source>
</evidence>
<keyword evidence="19" id="KW-0969">Cilium</keyword>
<sequence>MESIRVTHGDFVVERGGKLRDTYRIGSKLGDGAFGSVRKITHRITGEARAVKTIHKKTLRSEEERQTFFNEVSVLRALDHPNVLKLYEFYQDEKNYYLITELCSGGELFDRIINNGSFSEAVAAEYMRQILSVLAYCHDRNIVHRDLKPENFLLDTPEADANLKVIDFGTAQFFTPGVTLTQKFGTPYYIAPEVLRKSYDEKCDIWSAGVNMYIFLCGYPPFGGNTDEQILRRVSSGRYSYPSPEWDNISFEAKDLISKMLTFEPQRRCTAREALNHPWMHNASRTPINPAAARNIFTNLQSFRAERALQKATFSFMASQLSTKQEQEEMLTLFKSLDTDNSGTLSRNELIEGFRILYGNQIEDIEGEAARIMGQVDIDKSGEIDYNEFIAATLNRTRLLCREKLEAAFRAFDLDGNGTISAEELKGVLGKHHSYKEEVWQQIINEVDLNGDGVIDFREFTEMMLKRT</sequence>
<dbReference type="InterPro" id="IPR000719">
    <property type="entry name" value="Prot_kinase_dom"/>
</dbReference>
<organism evidence="32 33">
    <name type="scientific">Blepharisma stoltei</name>
    <dbReference type="NCBI Taxonomy" id="1481888"/>
    <lineage>
        <taxon>Eukaryota</taxon>
        <taxon>Sar</taxon>
        <taxon>Alveolata</taxon>
        <taxon>Ciliophora</taxon>
        <taxon>Postciliodesmatophora</taxon>
        <taxon>Heterotrichea</taxon>
        <taxon>Heterotrichida</taxon>
        <taxon>Blepharismidae</taxon>
        <taxon>Blepharisma</taxon>
    </lineage>
</organism>
<evidence type="ECO:0000256" key="2">
    <source>
        <dbReference type="ARBA" id="ARBA00004230"/>
    </source>
</evidence>
<evidence type="ECO:0000256" key="27">
    <source>
        <dbReference type="ARBA" id="ARBA00068067"/>
    </source>
</evidence>
<evidence type="ECO:0000256" key="24">
    <source>
        <dbReference type="ARBA" id="ARBA00047899"/>
    </source>
</evidence>
<comment type="caution">
    <text evidence="32">The sequence shown here is derived from an EMBL/GenBank/DDBJ whole genome shotgun (WGS) entry which is preliminary data.</text>
</comment>
<dbReference type="PROSITE" id="PS00107">
    <property type="entry name" value="PROTEIN_KINASE_ATP"/>
    <property type="match status" value="1"/>
</dbReference>
<dbReference type="PROSITE" id="PS00108">
    <property type="entry name" value="PROTEIN_KINASE_ST"/>
    <property type="match status" value="1"/>
</dbReference>
<reference evidence="32" key="1">
    <citation type="submission" date="2021-09" db="EMBL/GenBank/DDBJ databases">
        <authorList>
            <consortium name="AG Swart"/>
            <person name="Singh M."/>
            <person name="Singh A."/>
            <person name="Seah K."/>
            <person name="Emmerich C."/>
        </authorList>
    </citation>
    <scope>NUCLEOTIDE SEQUENCE</scope>
    <source>
        <strain evidence="32">ATCC30299</strain>
    </source>
</reference>
<dbReference type="FunFam" id="3.30.200.20:FF:000315">
    <property type="entry name" value="Calcium-dependent protein kinase 3"/>
    <property type="match status" value="1"/>
</dbReference>
<proteinExistence type="inferred from homology"/>
<dbReference type="SMART" id="SM00054">
    <property type="entry name" value="EFh"/>
    <property type="match status" value="4"/>
</dbReference>
<evidence type="ECO:0000259" key="30">
    <source>
        <dbReference type="PROSITE" id="PS50011"/>
    </source>
</evidence>
<dbReference type="Gene3D" id="1.10.510.10">
    <property type="entry name" value="Transferase(Phosphotransferase) domain 1"/>
    <property type="match status" value="1"/>
</dbReference>
<dbReference type="GO" id="GO:0005524">
    <property type="term" value="F:ATP binding"/>
    <property type="evidence" value="ECO:0007669"/>
    <property type="project" value="UniProtKB-UniRule"/>
</dbReference>
<dbReference type="Gene3D" id="1.10.238.10">
    <property type="entry name" value="EF-hand"/>
    <property type="match status" value="2"/>
</dbReference>
<evidence type="ECO:0000256" key="16">
    <source>
        <dbReference type="ARBA" id="ARBA00022840"/>
    </source>
</evidence>
<dbReference type="InterPro" id="IPR002048">
    <property type="entry name" value="EF_hand_dom"/>
</dbReference>
<keyword evidence="14" id="KW-0418">Kinase</keyword>
<evidence type="ECO:0000259" key="31">
    <source>
        <dbReference type="PROSITE" id="PS50222"/>
    </source>
</evidence>
<evidence type="ECO:0000256" key="15">
    <source>
        <dbReference type="ARBA" id="ARBA00022837"/>
    </source>
</evidence>